<name>C6WDX0_ACTMD</name>
<dbReference type="Pfam" id="PF01047">
    <property type="entry name" value="MarR"/>
    <property type="match status" value="1"/>
</dbReference>
<dbReference type="Proteomes" id="UP000002213">
    <property type="component" value="Chromosome"/>
</dbReference>
<dbReference type="PANTHER" id="PTHR33164:SF99">
    <property type="entry name" value="MARR FAMILY REGULATORY PROTEIN"/>
    <property type="match status" value="1"/>
</dbReference>
<dbReference type="KEGG" id="ami:Amir_0144"/>
<gene>
    <name evidence="2" type="ordered locus">Amir_0144</name>
</gene>
<dbReference type="SUPFAM" id="SSF46785">
    <property type="entry name" value="Winged helix' DNA-binding domain"/>
    <property type="match status" value="1"/>
</dbReference>
<dbReference type="PROSITE" id="PS50995">
    <property type="entry name" value="HTH_MARR_2"/>
    <property type="match status" value="1"/>
</dbReference>
<dbReference type="AlphaFoldDB" id="C6WDX0"/>
<dbReference type="InterPro" id="IPR036390">
    <property type="entry name" value="WH_DNA-bd_sf"/>
</dbReference>
<dbReference type="SMART" id="SM00347">
    <property type="entry name" value="HTH_MARR"/>
    <property type="match status" value="1"/>
</dbReference>
<feature type="domain" description="HTH marR-type" evidence="1">
    <location>
        <begin position="1"/>
        <end position="148"/>
    </location>
</feature>
<dbReference type="GO" id="GO:0003700">
    <property type="term" value="F:DNA-binding transcription factor activity"/>
    <property type="evidence" value="ECO:0007669"/>
    <property type="project" value="InterPro"/>
</dbReference>
<dbReference type="InterPro" id="IPR039422">
    <property type="entry name" value="MarR/SlyA-like"/>
</dbReference>
<evidence type="ECO:0000313" key="3">
    <source>
        <dbReference type="Proteomes" id="UP000002213"/>
    </source>
</evidence>
<dbReference type="GO" id="GO:0006950">
    <property type="term" value="P:response to stress"/>
    <property type="evidence" value="ECO:0007669"/>
    <property type="project" value="TreeGrafter"/>
</dbReference>
<dbReference type="CDD" id="cd00090">
    <property type="entry name" value="HTH_ARSR"/>
    <property type="match status" value="1"/>
</dbReference>
<dbReference type="InterPro" id="IPR011991">
    <property type="entry name" value="ArsR-like_HTH"/>
</dbReference>
<dbReference type="PRINTS" id="PR00598">
    <property type="entry name" value="HTHMARR"/>
</dbReference>
<dbReference type="PANTHER" id="PTHR33164">
    <property type="entry name" value="TRANSCRIPTIONAL REGULATOR, MARR FAMILY"/>
    <property type="match status" value="1"/>
</dbReference>
<protein>
    <submittedName>
        <fullName evidence="2">Transcriptional regulator, MarR family</fullName>
    </submittedName>
</protein>
<keyword evidence="3" id="KW-1185">Reference proteome</keyword>
<evidence type="ECO:0000259" key="1">
    <source>
        <dbReference type="PROSITE" id="PS50995"/>
    </source>
</evidence>
<dbReference type="HOGENOM" id="CLU_083287_2_2_11"/>
<evidence type="ECO:0000313" key="2">
    <source>
        <dbReference type="EMBL" id="ACU34115.1"/>
    </source>
</evidence>
<dbReference type="Gene3D" id="1.10.10.10">
    <property type="entry name" value="Winged helix-like DNA-binding domain superfamily/Winged helix DNA-binding domain"/>
    <property type="match status" value="1"/>
</dbReference>
<dbReference type="STRING" id="446462.Amir_0144"/>
<dbReference type="InterPro" id="IPR036388">
    <property type="entry name" value="WH-like_DNA-bd_sf"/>
</dbReference>
<dbReference type="EMBL" id="CP001630">
    <property type="protein sequence ID" value="ACU34115.1"/>
    <property type="molecule type" value="Genomic_DNA"/>
</dbReference>
<sequence>MGAEPRWLDEGEMRAWRNYVVGAAMLSDRLHRELQTDHDLSLADYEIMVRLSEQPGGRMRMSQLAEDVASSKSRVSHQVARMEKEGLVRRRECPEDGRGVFAELTADGARLLENSAPTHVRGVREHMVDLLSPEEQEVLAKVFNRVITHLRGSDG</sequence>
<accession>C6WDX0</accession>
<reference evidence="2 3" key="1">
    <citation type="journal article" date="2009" name="Stand. Genomic Sci.">
        <title>Complete genome sequence of Actinosynnema mirum type strain (101).</title>
        <authorList>
            <person name="Land M."/>
            <person name="Lapidus A."/>
            <person name="Mayilraj S."/>
            <person name="Chen F."/>
            <person name="Copeland A."/>
            <person name="Del Rio T.G."/>
            <person name="Nolan M."/>
            <person name="Lucas S."/>
            <person name="Tice H."/>
            <person name="Cheng J.F."/>
            <person name="Chertkov O."/>
            <person name="Bruce D."/>
            <person name="Goodwin L."/>
            <person name="Pitluck S."/>
            <person name="Rohde M."/>
            <person name="Goker M."/>
            <person name="Pati A."/>
            <person name="Ivanova N."/>
            <person name="Mavromatis K."/>
            <person name="Chen A."/>
            <person name="Palaniappan K."/>
            <person name="Hauser L."/>
            <person name="Chang Y.J."/>
            <person name="Jeffries C.C."/>
            <person name="Brettin T."/>
            <person name="Detter J.C."/>
            <person name="Han C."/>
            <person name="Chain P."/>
            <person name="Tindall B.J."/>
            <person name="Bristow J."/>
            <person name="Eisen J.A."/>
            <person name="Markowitz V."/>
            <person name="Hugenholtz P."/>
            <person name="Kyrpides N.C."/>
            <person name="Klenk H.P."/>
        </authorList>
    </citation>
    <scope>NUCLEOTIDE SEQUENCE [LARGE SCALE GENOMIC DNA]</scope>
    <source>
        <strain evidence="3">ATCC 29888 / DSM 43827 / JCM 3225 / NBRC 14064 / NCIMB 13271 / NRRL B-12336 / IMRU 3971 / 101</strain>
    </source>
</reference>
<dbReference type="InterPro" id="IPR000835">
    <property type="entry name" value="HTH_MarR-typ"/>
</dbReference>
<dbReference type="eggNOG" id="COG1846">
    <property type="taxonomic scope" value="Bacteria"/>
</dbReference>
<organism evidence="2 3">
    <name type="scientific">Actinosynnema mirum (strain ATCC 29888 / DSM 43827 / JCM 3225 / NBRC 14064 / NCIMB 13271 / NRRL B-12336 / IMRU 3971 / 101)</name>
    <dbReference type="NCBI Taxonomy" id="446462"/>
    <lineage>
        <taxon>Bacteria</taxon>
        <taxon>Bacillati</taxon>
        <taxon>Actinomycetota</taxon>
        <taxon>Actinomycetes</taxon>
        <taxon>Pseudonocardiales</taxon>
        <taxon>Pseudonocardiaceae</taxon>
        <taxon>Actinosynnema</taxon>
    </lineage>
</organism>
<proteinExistence type="predicted"/>